<dbReference type="SMART" id="SM00387">
    <property type="entry name" value="HATPase_c"/>
    <property type="match status" value="2"/>
</dbReference>
<keyword evidence="7" id="KW-0418">Kinase</keyword>
<dbReference type="EC" id="2.7.13.3" evidence="3"/>
<evidence type="ECO:0000256" key="5">
    <source>
        <dbReference type="ARBA" id="ARBA00022679"/>
    </source>
</evidence>
<dbReference type="AlphaFoldDB" id="A0A4Q9DYN6"/>
<evidence type="ECO:0000256" key="12">
    <source>
        <dbReference type="SAM" id="Phobius"/>
    </source>
</evidence>
<dbReference type="InterPro" id="IPR005467">
    <property type="entry name" value="His_kinase_dom"/>
</dbReference>
<dbReference type="InterPro" id="IPR036890">
    <property type="entry name" value="HATPase_C_sf"/>
</dbReference>
<feature type="transmembrane region" description="Helical" evidence="12">
    <location>
        <begin position="27"/>
        <end position="45"/>
    </location>
</feature>
<evidence type="ECO:0000256" key="4">
    <source>
        <dbReference type="ARBA" id="ARBA00022553"/>
    </source>
</evidence>
<dbReference type="SMART" id="SM00448">
    <property type="entry name" value="REC"/>
    <property type="match status" value="1"/>
</dbReference>
<dbReference type="InterPro" id="IPR036097">
    <property type="entry name" value="HisK_dim/P_sf"/>
</dbReference>
<feature type="transmembrane region" description="Helical" evidence="12">
    <location>
        <begin position="325"/>
        <end position="345"/>
    </location>
</feature>
<evidence type="ECO:0000256" key="1">
    <source>
        <dbReference type="ARBA" id="ARBA00000085"/>
    </source>
</evidence>
<keyword evidence="8" id="KW-0067">ATP-binding</keyword>
<evidence type="ECO:0000313" key="16">
    <source>
        <dbReference type="Proteomes" id="UP000293142"/>
    </source>
</evidence>
<dbReference type="InterPro" id="IPR003661">
    <property type="entry name" value="HisK_dim/P_dom"/>
</dbReference>
<reference evidence="15 16" key="1">
    <citation type="submission" date="2019-02" db="EMBL/GenBank/DDBJ databases">
        <title>Paenibacillus sp. nov., isolated from surface-sterilized tissue of Thalictrum simplex L.</title>
        <authorList>
            <person name="Tuo L."/>
        </authorList>
    </citation>
    <scope>NUCLEOTIDE SEQUENCE [LARGE SCALE GENOMIC DNA]</scope>
    <source>
        <strain evidence="15 16">N2SHLJ1</strain>
    </source>
</reference>
<dbReference type="Gene3D" id="1.10.287.130">
    <property type="match status" value="1"/>
</dbReference>
<dbReference type="CDD" id="cd16922">
    <property type="entry name" value="HATPase_EvgS-ArcB-TorS-like"/>
    <property type="match status" value="1"/>
</dbReference>
<keyword evidence="12" id="KW-1133">Transmembrane helix</keyword>
<dbReference type="PANTHER" id="PTHR43047">
    <property type="entry name" value="TWO-COMPONENT HISTIDINE PROTEIN KINASE"/>
    <property type="match status" value="1"/>
</dbReference>
<evidence type="ECO:0000313" key="15">
    <source>
        <dbReference type="EMBL" id="TBL81023.1"/>
    </source>
</evidence>
<feature type="transmembrane region" description="Helical" evidence="12">
    <location>
        <begin position="410"/>
        <end position="429"/>
    </location>
</feature>
<dbReference type="Pfam" id="PF00072">
    <property type="entry name" value="Response_reg"/>
    <property type="match status" value="1"/>
</dbReference>
<feature type="transmembrane region" description="Helical" evidence="12">
    <location>
        <begin position="383"/>
        <end position="404"/>
    </location>
</feature>
<evidence type="ECO:0000256" key="7">
    <source>
        <dbReference type="ARBA" id="ARBA00022777"/>
    </source>
</evidence>
<dbReference type="CDD" id="cd00082">
    <property type="entry name" value="HisKA"/>
    <property type="match status" value="1"/>
</dbReference>
<dbReference type="PRINTS" id="PR00344">
    <property type="entry name" value="BCTRLSENSOR"/>
</dbReference>
<accession>A0A4Q9DYN6</accession>
<feature type="transmembrane region" description="Helical" evidence="12">
    <location>
        <begin position="227"/>
        <end position="247"/>
    </location>
</feature>
<keyword evidence="16" id="KW-1185">Reference proteome</keyword>
<name>A0A4Q9DYN6_9BACL</name>
<keyword evidence="9" id="KW-0902">Two-component regulatory system</keyword>
<dbReference type="Proteomes" id="UP000293142">
    <property type="component" value="Unassembled WGS sequence"/>
</dbReference>
<dbReference type="InterPro" id="IPR008979">
    <property type="entry name" value="Galactose-bd-like_sf"/>
</dbReference>
<dbReference type="CDD" id="cd17574">
    <property type="entry name" value="REC_OmpR"/>
    <property type="match status" value="1"/>
</dbReference>
<evidence type="ECO:0000259" key="14">
    <source>
        <dbReference type="PROSITE" id="PS50110"/>
    </source>
</evidence>
<feature type="domain" description="Histidine kinase" evidence="13">
    <location>
        <begin position="458"/>
        <end position="676"/>
    </location>
</feature>
<dbReference type="Gene3D" id="3.40.50.2300">
    <property type="match status" value="1"/>
</dbReference>
<dbReference type="Gene3D" id="2.60.120.260">
    <property type="entry name" value="Galactose-binding domain-like"/>
    <property type="match status" value="1"/>
</dbReference>
<keyword evidence="12" id="KW-0812">Transmembrane</keyword>
<dbReference type="Pfam" id="PF06580">
    <property type="entry name" value="His_kinase"/>
    <property type="match status" value="1"/>
</dbReference>
<dbReference type="GO" id="GO:0009927">
    <property type="term" value="F:histidine phosphotransfer kinase activity"/>
    <property type="evidence" value="ECO:0007669"/>
    <property type="project" value="TreeGrafter"/>
</dbReference>
<dbReference type="PROSITE" id="PS50110">
    <property type="entry name" value="RESPONSE_REGULATORY"/>
    <property type="match status" value="1"/>
</dbReference>
<dbReference type="Pfam" id="PF02518">
    <property type="entry name" value="HATPase_c"/>
    <property type="match status" value="2"/>
</dbReference>
<evidence type="ECO:0000256" key="10">
    <source>
        <dbReference type="ARBA" id="ARBA00074306"/>
    </source>
</evidence>
<dbReference type="EMBL" id="SIRE01000003">
    <property type="protein sequence ID" value="TBL81023.1"/>
    <property type="molecule type" value="Genomic_DNA"/>
</dbReference>
<gene>
    <name evidence="15" type="ORF">EYB31_02700</name>
</gene>
<dbReference type="InterPro" id="IPR001789">
    <property type="entry name" value="Sig_transdc_resp-reg_receiver"/>
</dbReference>
<dbReference type="GO" id="GO:0005886">
    <property type="term" value="C:plasma membrane"/>
    <property type="evidence" value="ECO:0007669"/>
    <property type="project" value="TreeGrafter"/>
</dbReference>
<evidence type="ECO:0000256" key="9">
    <source>
        <dbReference type="ARBA" id="ARBA00023012"/>
    </source>
</evidence>
<dbReference type="InterPro" id="IPR003594">
    <property type="entry name" value="HATPase_dom"/>
</dbReference>
<feature type="transmembrane region" description="Helical" evidence="12">
    <location>
        <begin position="259"/>
        <end position="275"/>
    </location>
</feature>
<comment type="similarity">
    <text evidence="2">In the N-terminal section; belongs to the phytochrome family.</text>
</comment>
<feature type="domain" description="Histidine kinase" evidence="13">
    <location>
        <begin position="951"/>
        <end position="1055"/>
    </location>
</feature>
<feature type="transmembrane region" description="Helical" evidence="12">
    <location>
        <begin position="351"/>
        <end position="371"/>
    </location>
</feature>
<evidence type="ECO:0000256" key="2">
    <source>
        <dbReference type="ARBA" id="ARBA00006402"/>
    </source>
</evidence>
<proteinExistence type="inferred from homology"/>
<dbReference type="FunFam" id="3.30.565.10:FF:000010">
    <property type="entry name" value="Sensor histidine kinase RcsC"/>
    <property type="match status" value="1"/>
</dbReference>
<keyword evidence="6" id="KW-0547">Nucleotide-binding</keyword>
<keyword evidence="4 11" id="KW-0597">Phosphoprotein</keyword>
<sequence length="1065" mass="118076">MGRCRTVGVPILEGLMTNMFRLQMQTYVLWLAVMVLGLTIFVPIYNDVYNPHLNAKAGVIDLKGWNAAADKPVRLDGEWEFYWDALLKPEDWASENPAIPSREWINVPSSWDSLTPGGVPLPNSGYATYRLRILLPDGEKTVYGIKTSNIRASNRIFANGKLIGQSGKPAASAAEIVHGNTPYTAFFEAGSEVELIVQVASYKSFNSGIVQSISFGSQQSIAQTNNYYHALDGGLAWGFFITSIYFAGIFLQQRREQKPLLFFALCCLSATFYELSHSERLLAQIFPDISIEMMLYVEDISSILMFSFFSRYVYHSFPKLYPQKLMYAIELIAMVCIAAVLFTSASYNGPFIFALTLLILAVMLLNSWYMALAAGYAGNGSTYLYVGILGTMDFVAVSVLNTVWKLEPYYFFPIALPVLIMSQALYMAGQYTNSFETIKRLSDQLSVLDKMKDDFLAKTSHELKSPLNGIINMAQSLIRGAGGPISEPQASDLRLMMDTGKRLANLVNDILDYSKMKNSDLQLRPNHFDCYPLVENILETFRYTITGRSIQLVNNIPPNTHIVYADENRYSQIIYNLVDNAVKFTAFGQVELSANETGGFVHVTVKDTGSGIPNERLEDIFVSFEQLEPSLTRSHSGAGLGLAITRQLVELHGGEIRVESEVGAGSQFTVSIPAGNRSGIHPSQAAADVTNVTWTARETGVLPITAMPSSADIERNPEKAAYRVLVADDDYSNLKALVNLLVIEHYQVTAVSSGEAALRELELSAPYDLCILDVMMPVMSGYDVCLQIREHYSLLELPVLMVTAQTPYRNLNAVFAAGANDFLEKPYDYNELKSRVSTLVQLKQSAEESLRRELAFLRAQIKPHFLHNTINAIIAYSYSDQERCRKLLRNFSFYLRHCFDFKETDQWIRVEQELHLVNCYLDIEKARFGDMLETSITVDPGALNCLIPPLMIQPLVENAIKHGILKKEDGGTLTLLVALRGNSLHVEIADDGVGMNAAGQEAAAAAADDLGEDPGTGVALDNVRKRLLHLFGTDLRISSEPGLGTTIEIDIPATRNMAGASPEVL</sequence>
<dbReference type="PROSITE" id="PS50109">
    <property type="entry name" value="HIS_KIN"/>
    <property type="match status" value="2"/>
</dbReference>
<feature type="domain" description="Response regulatory" evidence="14">
    <location>
        <begin position="723"/>
        <end position="840"/>
    </location>
</feature>
<dbReference type="InterPro" id="IPR011006">
    <property type="entry name" value="CheY-like_superfamily"/>
</dbReference>
<dbReference type="SUPFAM" id="SSF49785">
    <property type="entry name" value="Galactose-binding domain-like"/>
    <property type="match status" value="1"/>
</dbReference>
<dbReference type="GO" id="GO:0005524">
    <property type="term" value="F:ATP binding"/>
    <property type="evidence" value="ECO:0007669"/>
    <property type="project" value="UniProtKB-KW"/>
</dbReference>
<evidence type="ECO:0000256" key="11">
    <source>
        <dbReference type="PROSITE-ProRule" id="PRU00169"/>
    </source>
</evidence>
<dbReference type="PANTHER" id="PTHR43047:SF72">
    <property type="entry name" value="OSMOSENSING HISTIDINE PROTEIN KINASE SLN1"/>
    <property type="match status" value="1"/>
</dbReference>
<dbReference type="SUPFAM" id="SSF55874">
    <property type="entry name" value="ATPase domain of HSP90 chaperone/DNA topoisomerase II/histidine kinase"/>
    <property type="match status" value="2"/>
</dbReference>
<comment type="caution">
    <text evidence="15">The sequence shown here is derived from an EMBL/GenBank/DDBJ whole genome shotgun (WGS) entry which is preliminary data.</text>
</comment>
<evidence type="ECO:0000259" key="13">
    <source>
        <dbReference type="PROSITE" id="PS50109"/>
    </source>
</evidence>
<comment type="catalytic activity">
    <reaction evidence="1">
        <text>ATP + protein L-histidine = ADP + protein N-phospho-L-histidine.</text>
        <dbReference type="EC" id="2.7.13.3"/>
    </reaction>
</comment>
<dbReference type="SUPFAM" id="SSF47384">
    <property type="entry name" value="Homodimeric domain of signal transducing histidine kinase"/>
    <property type="match status" value="1"/>
</dbReference>
<feature type="modified residue" description="4-aspartylphosphate" evidence="11">
    <location>
        <position position="773"/>
    </location>
</feature>
<dbReference type="SUPFAM" id="SSF52172">
    <property type="entry name" value="CheY-like"/>
    <property type="match status" value="1"/>
</dbReference>
<dbReference type="Gene3D" id="3.30.565.10">
    <property type="entry name" value="Histidine kinase-like ATPase, C-terminal domain"/>
    <property type="match status" value="2"/>
</dbReference>
<protein>
    <recommendedName>
        <fullName evidence="10">Circadian input-output histidine kinase CikA</fullName>
        <ecNumber evidence="3">2.7.13.3</ecNumber>
    </recommendedName>
</protein>
<keyword evidence="12" id="KW-0472">Membrane</keyword>
<evidence type="ECO:0000256" key="8">
    <source>
        <dbReference type="ARBA" id="ARBA00022840"/>
    </source>
</evidence>
<evidence type="ECO:0000256" key="3">
    <source>
        <dbReference type="ARBA" id="ARBA00012438"/>
    </source>
</evidence>
<dbReference type="Pfam" id="PF00512">
    <property type="entry name" value="HisKA"/>
    <property type="match status" value="1"/>
</dbReference>
<evidence type="ECO:0000256" key="6">
    <source>
        <dbReference type="ARBA" id="ARBA00022741"/>
    </source>
</evidence>
<dbReference type="SMART" id="SM00388">
    <property type="entry name" value="HisKA"/>
    <property type="match status" value="1"/>
</dbReference>
<dbReference type="InterPro" id="IPR010559">
    <property type="entry name" value="Sig_transdc_His_kin_internal"/>
</dbReference>
<dbReference type="GO" id="GO:0000155">
    <property type="term" value="F:phosphorelay sensor kinase activity"/>
    <property type="evidence" value="ECO:0007669"/>
    <property type="project" value="InterPro"/>
</dbReference>
<dbReference type="OrthoDB" id="9809348at2"/>
<keyword evidence="5" id="KW-0808">Transferase</keyword>
<dbReference type="InterPro" id="IPR004358">
    <property type="entry name" value="Sig_transdc_His_kin-like_C"/>
</dbReference>
<organism evidence="15 16">
    <name type="scientific">Paenibacillus thalictri</name>
    <dbReference type="NCBI Taxonomy" id="2527873"/>
    <lineage>
        <taxon>Bacteria</taxon>
        <taxon>Bacillati</taxon>
        <taxon>Bacillota</taxon>
        <taxon>Bacilli</taxon>
        <taxon>Bacillales</taxon>
        <taxon>Paenibacillaceae</taxon>
        <taxon>Paenibacillus</taxon>
    </lineage>
</organism>